<feature type="compositionally biased region" description="Low complexity" evidence="3">
    <location>
        <begin position="387"/>
        <end position="402"/>
    </location>
</feature>
<evidence type="ECO:0000256" key="2">
    <source>
        <dbReference type="PROSITE-ProRule" id="PRU00192"/>
    </source>
</evidence>
<feature type="region of interest" description="Disordered" evidence="3">
    <location>
        <begin position="255"/>
        <end position="285"/>
    </location>
</feature>
<evidence type="ECO:0008006" key="9">
    <source>
        <dbReference type="Google" id="ProtNLM"/>
    </source>
</evidence>
<dbReference type="STRING" id="1314674.A0A0D7BDX9"/>
<evidence type="ECO:0000256" key="3">
    <source>
        <dbReference type="SAM" id="MobiDB-lite"/>
    </source>
</evidence>
<feature type="region of interest" description="Disordered" evidence="3">
    <location>
        <begin position="117"/>
        <end position="171"/>
    </location>
</feature>
<dbReference type="CDD" id="cd00174">
    <property type="entry name" value="SH3"/>
    <property type="match status" value="1"/>
</dbReference>
<evidence type="ECO:0000259" key="5">
    <source>
        <dbReference type="PROSITE" id="PS50003"/>
    </source>
</evidence>
<sequence length="1188" mass="129266">MPTFVYALHDFVPEKDDEVGFRAGEQIEVIEKDDEYGDGWWQGRNSFGKVGLFPQAYTTSDVPDNIGVASSGPGTTTATPKAQTPSAPMIHLNGQEAKDGEVMQATMTDVQQAIEQLGQRRGDEDRSFSFASSRKGPDTERDTDTDGDADLSDAGESADEEGQGWHKKARTKLAEKARQAIADAERLEMIGRTQNSRSYAPPIAVELSDESDDGEDDGDHYPTSASSYPRRHSLIPEESEEDLLSRLMVPDAAHTDRASEYSGVASEVDEPHTATVGSFPTPRRQSSLLEDDVVARAASVYLPSSPEPTALESRRASANLKDTTSSSPTHSSEFLIQQMTRPRPGGPVPIPRSATSSTPSLPPAHITPTSHSTLLSSRPNSPPPLKSPNEASFSTATSSTLASKEKATHPSEWSVSEVVDWLSSKGFDQEVCDKFVEQEISGDVLLDLDVNMLKSEIGIMAFGKRMRIANYITELRRPPSVTYSDQPEPSPASASMATPQSARLFDSPMSYQHSPTGHSRNVSQSQSHNSYPGSYKGSISGINTLLSPESVTADLPASPVTSNLADSTYGESHGLGISSSTQTIMASKRPSQLSLSPSDGAIGQSVKAVSGIPEEGEDDRAAMSDGDTRKGTMRRVFGRDSTGHSTKDSVSPTSRSFSEKEKKDKDRASTKSSDKEKEKGGDKDTTVRHARSKRSVDAGGKPSERLSLFGGSFSSGIGKHRKPAPKYSSEENDLKDKDGKGSGFHMPKLTTASRKSVGRASIGMVSNAKADSTVKPRDKDARPTHSRENSVEGEKSPALLRKRTSSYPGPAAPAEPPNHPSPLKPGQNIFDQIGDPDHKGWMRKRGERITSWKLRFFLLKGPHLYILKSDSPSQTKIKGYVNINGYRVTVDENLNPGKYGFRIEHERDRMHFFSSDDKMVIREWMKAIMKATIARDYNQPVISSVNIPTIPLMVAQAMNPAPRPPSPTQRDATQRALRRDNPNQLSSRDARVLMGLPSGSESKDERARVNTFFTDQPEPATPMGLSGPSTPKAASTAPPRPERRKSEAVFPVDDDLVRWANDHLPENLHIKDTSGSICGALELLRIAESVKGRPCQPPVLDSAFPSGPNDEKLEGLFKLFDFLLDNEVKMGSISINDIRQGNREKIIQLLKALRTWEDKRKALAAGMAKGTVHAANFIAPTGTPWSAM</sequence>
<dbReference type="InterPro" id="IPR036028">
    <property type="entry name" value="SH3-like_dom_sf"/>
</dbReference>
<dbReference type="Gene3D" id="2.30.29.30">
    <property type="entry name" value="Pleckstrin-homology domain (PH domain)/Phosphotyrosine-binding domain (PTB)"/>
    <property type="match status" value="1"/>
</dbReference>
<feature type="region of interest" description="Disordered" evidence="3">
    <location>
        <begin position="608"/>
        <end position="826"/>
    </location>
</feature>
<feature type="compositionally biased region" description="Basic and acidic residues" evidence="3">
    <location>
        <begin position="619"/>
        <end position="630"/>
    </location>
</feature>
<feature type="compositionally biased region" description="Polar residues" evidence="3">
    <location>
        <begin position="72"/>
        <end position="86"/>
    </location>
</feature>
<dbReference type="PANTHER" id="PTHR48125">
    <property type="entry name" value="LP07818P1"/>
    <property type="match status" value="1"/>
</dbReference>
<keyword evidence="1 2" id="KW-0728">SH3 domain</keyword>
<feature type="region of interest" description="Disordered" evidence="3">
    <location>
        <begin position="479"/>
        <end position="534"/>
    </location>
</feature>
<evidence type="ECO:0000259" key="4">
    <source>
        <dbReference type="PROSITE" id="PS50002"/>
    </source>
</evidence>
<dbReference type="Pfam" id="PF00018">
    <property type="entry name" value="SH3_1"/>
    <property type="match status" value="1"/>
</dbReference>
<evidence type="ECO:0000256" key="1">
    <source>
        <dbReference type="ARBA" id="ARBA00022443"/>
    </source>
</evidence>
<dbReference type="SUPFAM" id="SSF50044">
    <property type="entry name" value="SH3-domain"/>
    <property type="match status" value="1"/>
</dbReference>
<dbReference type="SUPFAM" id="SSF47576">
    <property type="entry name" value="Calponin-homology domain, CH-domain"/>
    <property type="match status" value="1"/>
</dbReference>
<dbReference type="PROSITE" id="PS50105">
    <property type="entry name" value="SAM_DOMAIN"/>
    <property type="match status" value="1"/>
</dbReference>
<dbReference type="EMBL" id="KN880503">
    <property type="protein sequence ID" value="KIY68400.1"/>
    <property type="molecule type" value="Genomic_DNA"/>
</dbReference>
<evidence type="ECO:0000259" key="6">
    <source>
        <dbReference type="PROSITE" id="PS50105"/>
    </source>
</evidence>
<feature type="compositionally biased region" description="Basic and acidic residues" evidence="3">
    <location>
        <begin position="135"/>
        <end position="144"/>
    </location>
</feature>
<feature type="compositionally biased region" description="Basic and acidic residues" evidence="3">
    <location>
        <begin position="637"/>
        <end position="647"/>
    </location>
</feature>
<feature type="region of interest" description="Disordered" evidence="3">
    <location>
        <begin position="68"/>
        <end position="87"/>
    </location>
</feature>
<feature type="compositionally biased region" description="Basic and acidic residues" evidence="3">
    <location>
        <begin position="728"/>
        <end position="740"/>
    </location>
</feature>
<dbReference type="PROSITE" id="PS50002">
    <property type="entry name" value="SH3"/>
    <property type="match status" value="1"/>
</dbReference>
<dbReference type="SUPFAM" id="SSF50729">
    <property type="entry name" value="PH domain-like"/>
    <property type="match status" value="1"/>
</dbReference>
<dbReference type="Gene3D" id="1.10.150.50">
    <property type="entry name" value="Transcription Factor, Ets-1"/>
    <property type="match status" value="1"/>
</dbReference>
<feature type="compositionally biased region" description="Polar residues" evidence="3">
    <location>
        <begin position="275"/>
        <end position="285"/>
    </location>
</feature>
<dbReference type="SUPFAM" id="SSF47769">
    <property type="entry name" value="SAM/Pointed domain"/>
    <property type="match status" value="1"/>
</dbReference>
<dbReference type="InterPro" id="IPR001660">
    <property type="entry name" value="SAM"/>
</dbReference>
<dbReference type="Gene3D" id="1.10.418.10">
    <property type="entry name" value="Calponin-like domain"/>
    <property type="match status" value="1"/>
</dbReference>
<feature type="compositionally biased region" description="Acidic residues" evidence="3">
    <location>
        <begin position="145"/>
        <end position="162"/>
    </location>
</feature>
<dbReference type="InterPro" id="IPR011993">
    <property type="entry name" value="PH-like_dom_sf"/>
</dbReference>
<dbReference type="Gene3D" id="2.30.30.40">
    <property type="entry name" value="SH3 Domains"/>
    <property type="match status" value="1"/>
</dbReference>
<feature type="region of interest" description="Disordered" evidence="3">
    <location>
        <begin position="207"/>
        <end position="239"/>
    </location>
</feature>
<feature type="domain" description="PH" evidence="5">
    <location>
        <begin position="835"/>
        <end position="933"/>
    </location>
</feature>
<feature type="compositionally biased region" description="Basic and acidic residues" evidence="3">
    <location>
        <begin position="772"/>
        <end position="795"/>
    </location>
</feature>
<feature type="region of interest" description="Disordered" evidence="3">
    <location>
        <begin position="304"/>
        <end position="409"/>
    </location>
</feature>
<proteinExistence type="predicted"/>
<dbReference type="CDD" id="cd09535">
    <property type="entry name" value="SAM_BOI-like_fungal"/>
    <property type="match status" value="1"/>
</dbReference>
<organism evidence="7 8">
    <name type="scientific">Cylindrobasidium torrendii FP15055 ss-10</name>
    <dbReference type="NCBI Taxonomy" id="1314674"/>
    <lineage>
        <taxon>Eukaryota</taxon>
        <taxon>Fungi</taxon>
        <taxon>Dikarya</taxon>
        <taxon>Basidiomycota</taxon>
        <taxon>Agaricomycotina</taxon>
        <taxon>Agaricomycetes</taxon>
        <taxon>Agaricomycetidae</taxon>
        <taxon>Agaricales</taxon>
        <taxon>Marasmiineae</taxon>
        <taxon>Physalacriaceae</taxon>
        <taxon>Cylindrobasidium</taxon>
    </lineage>
</organism>
<dbReference type="SMART" id="SM00326">
    <property type="entry name" value="SH3"/>
    <property type="match status" value="1"/>
</dbReference>
<dbReference type="CDD" id="cd13316">
    <property type="entry name" value="PH_Boi"/>
    <property type="match status" value="1"/>
</dbReference>
<feature type="domain" description="SAM" evidence="6">
    <location>
        <begin position="413"/>
        <end position="478"/>
    </location>
</feature>
<dbReference type="Pfam" id="PF00169">
    <property type="entry name" value="PH"/>
    <property type="match status" value="1"/>
</dbReference>
<dbReference type="PANTHER" id="PTHR48125:SF12">
    <property type="entry name" value="AT HOOK TRANSCRIPTION FACTOR FAMILY-RELATED"/>
    <property type="match status" value="1"/>
</dbReference>
<name>A0A0D7BDX9_9AGAR</name>
<dbReference type="OrthoDB" id="73680at2759"/>
<dbReference type="InterPro" id="IPR001849">
    <property type="entry name" value="PH_domain"/>
</dbReference>
<feature type="region of interest" description="Disordered" evidence="3">
    <location>
        <begin position="957"/>
        <end position="1046"/>
    </location>
</feature>
<dbReference type="SMART" id="SM00454">
    <property type="entry name" value="SAM"/>
    <property type="match status" value="1"/>
</dbReference>
<feature type="compositionally biased region" description="Low complexity" evidence="3">
    <location>
        <begin position="706"/>
        <end position="717"/>
    </location>
</feature>
<dbReference type="InterPro" id="IPR001452">
    <property type="entry name" value="SH3_domain"/>
</dbReference>
<feature type="compositionally biased region" description="Polar residues" evidence="3">
    <location>
        <begin position="320"/>
        <end position="340"/>
    </location>
</feature>
<feature type="compositionally biased region" description="Basic and acidic residues" evidence="3">
    <location>
        <begin position="657"/>
        <end position="687"/>
    </location>
</feature>
<evidence type="ECO:0000313" key="8">
    <source>
        <dbReference type="Proteomes" id="UP000054007"/>
    </source>
</evidence>
<feature type="compositionally biased region" description="Polar residues" evidence="3">
    <location>
        <begin position="481"/>
        <end position="501"/>
    </location>
</feature>
<feature type="compositionally biased region" description="Acidic residues" evidence="3">
    <location>
        <begin position="207"/>
        <end position="218"/>
    </location>
</feature>
<dbReference type="InterPro" id="IPR013761">
    <property type="entry name" value="SAM/pointed_sf"/>
</dbReference>
<dbReference type="SMART" id="SM00233">
    <property type="entry name" value="PH"/>
    <property type="match status" value="1"/>
</dbReference>
<keyword evidence="8" id="KW-1185">Reference proteome</keyword>
<dbReference type="PROSITE" id="PS50003">
    <property type="entry name" value="PH_DOMAIN"/>
    <property type="match status" value="1"/>
</dbReference>
<feature type="domain" description="SH3" evidence="4">
    <location>
        <begin position="1"/>
        <end position="63"/>
    </location>
</feature>
<dbReference type="Proteomes" id="UP000054007">
    <property type="component" value="Unassembled WGS sequence"/>
</dbReference>
<dbReference type="InterPro" id="IPR036872">
    <property type="entry name" value="CH_dom_sf"/>
</dbReference>
<reference evidence="7 8" key="1">
    <citation type="journal article" date="2015" name="Fungal Genet. Biol.">
        <title>Evolution of novel wood decay mechanisms in Agaricales revealed by the genome sequences of Fistulina hepatica and Cylindrobasidium torrendii.</title>
        <authorList>
            <person name="Floudas D."/>
            <person name="Held B.W."/>
            <person name="Riley R."/>
            <person name="Nagy L.G."/>
            <person name="Koehler G."/>
            <person name="Ransdell A.S."/>
            <person name="Younus H."/>
            <person name="Chow J."/>
            <person name="Chiniquy J."/>
            <person name="Lipzen A."/>
            <person name="Tritt A."/>
            <person name="Sun H."/>
            <person name="Haridas S."/>
            <person name="LaButti K."/>
            <person name="Ohm R.A."/>
            <person name="Kues U."/>
            <person name="Blanchette R.A."/>
            <person name="Grigoriev I.V."/>
            <person name="Minto R.E."/>
            <person name="Hibbett D.S."/>
        </authorList>
    </citation>
    <scope>NUCLEOTIDE SEQUENCE [LARGE SCALE GENOMIC DNA]</scope>
    <source>
        <strain evidence="7 8">FP15055 ss-10</strain>
    </source>
</reference>
<dbReference type="Pfam" id="PF07647">
    <property type="entry name" value="SAM_2"/>
    <property type="match status" value="1"/>
</dbReference>
<accession>A0A0D7BDX9</accession>
<feature type="compositionally biased region" description="Polar residues" evidence="3">
    <location>
        <begin position="509"/>
        <end position="532"/>
    </location>
</feature>
<gene>
    <name evidence="7" type="ORF">CYLTODRAFT_421620</name>
</gene>
<feature type="compositionally biased region" description="Low complexity" evidence="3">
    <location>
        <begin position="1026"/>
        <end position="1037"/>
    </location>
</feature>
<evidence type="ECO:0000313" key="7">
    <source>
        <dbReference type="EMBL" id="KIY68400.1"/>
    </source>
</evidence>
<feature type="compositionally biased region" description="Basic and acidic residues" evidence="3">
    <location>
        <begin position="118"/>
        <end position="127"/>
    </location>
</feature>
<dbReference type="AlphaFoldDB" id="A0A0D7BDX9"/>
<protein>
    <recommendedName>
        <fullName evidence="9">PH-domain-containing protein</fullName>
    </recommendedName>
</protein>
<feature type="compositionally biased region" description="Pro residues" evidence="3">
    <location>
        <begin position="810"/>
        <end position="823"/>
    </location>
</feature>